<dbReference type="EMBL" id="MU006018">
    <property type="protein sequence ID" value="KAF2858102.1"/>
    <property type="molecule type" value="Genomic_DNA"/>
</dbReference>
<dbReference type="OrthoDB" id="5368821at2759"/>
<sequence length="661" mass="73023">MRLRLRIHRHGLPTVSTLWPVEDVQLMHTTSQLLENVNQTFPLEGDDWGYEHYTVTIGGFECLHYQIIDKVFRDEDEVVIRPLEYVERRERQLAGRDQISQDGRHLVDGIPWGKPNIRGVQRPEVRISPLKKRKLEDDGAEYNGAPLMSDGSDESSDEDWKDDGSSASSEVALLNERTEEYGEDSASDSSSFDGLSDVAPSDPPKLIKPSKSAVDDSNSTSDKSFEECPEVVAGAASVHESNQSSSSSSTSDSDFSESDSESSDSESESSVVPSSSSESESDASSSEPVKEAASPLSKEPSTGIPFQGKAETKLRNRRRTEAKQLKKLQSCGILPPTATFETLRQYLAGKTSKPETIQEKEKEPAQETLDVKRKRLIDQIHSGGVQVDSGYPQIPAELVPPAVRRAKAQPAPARGTSLGVCGKRKASKMTDEEDTTQPKVKDAKTPIEAGESWRDRLEVSAVECCDEGITLSAPPFPFCQSWEYAGRKKKRKVGARASNNSTSAPIEYYEKYNPNGNDALDYDGEMTAEPGAASFLLNESSCDTAAEQDDVFPEIPPVVSELASLSETEAGINDIIVFKDLSVSAATNWQPKIVMRAARLKSKNEDGAWEICLAPQQVERKYDDSGNRIYDKFETEFEEETERTVRWNGLFDVRLLQKGQE</sequence>
<protein>
    <recommendedName>
        <fullName evidence="2">DUF7357 domain-containing protein</fullName>
    </recommendedName>
</protein>
<feature type="compositionally biased region" description="Low complexity" evidence="1">
    <location>
        <begin position="237"/>
        <end position="253"/>
    </location>
</feature>
<name>A0A6A7BSP7_9PEZI</name>
<proteinExistence type="predicted"/>
<keyword evidence="4" id="KW-1185">Reference proteome</keyword>
<gene>
    <name evidence="3" type="ORF">K470DRAFT_260178</name>
</gene>
<dbReference type="InterPro" id="IPR055781">
    <property type="entry name" value="DUF7357"/>
</dbReference>
<feature type="domain" description="DUF7357" evidence="2">
    <location>
        <begin position="1"/>
        <end position="129"/>
    </location>
</feature>
<evidence type="ECO:0000259" key="2">
    <source>
        <dbReference type="Pfam" id="PF24054"/>
    </source>
</evidence>
<reference evidence="3" key="1">
    <citation type="journal article" date="2020" name="Stud. Mycol.">
        <title>101 Dothideomycetes genomes: a test case for predicting lifestyles and emergence of pathogens.</title>
        <authorList>
            <person name="Haridas S."/>
            <person name="Albert R."/>
            <person name="Binder M."/>
            <person name="Bloem J."/>
            <person name="Labutti K."/>
            <person name="Salamov A."/>
            <person name="Andreopoulos B."/>
            <person name="Baker S."/>
            <person name="Barry K."/>
            <person name="Bills G."/>
            <person name="Bluhm B."/>
            <person name="Cannon C."/>
            <person name="Castanera R."/>
            <person name="Culley D."/>
            <person name="Daum C."/>
            <person name="Ezra D."/>
            <person name="Gonzalez J."/>
            <person name="Henrissat B."/>
            <person name="Kuo A."/>
            <person name="Liang C."/>
            <person name="Lipzen A."/>
            <person name="Lutzoni F."/>
            <person name="Magnuson J."/>
            <person name="Mondo S."/>
            <person name="Nolan M."/>
            <person name="Ohm R."/>
            <person name="Pangilinan J."/>
            <person name="Park H.-J."/>
            <person name="Ramirez L."/>
            <person name="Alfaro M."/>
            <person name="Sun H."/>
            <person name="Tritt A."/>
            <person name="Yoshinaga Y."/>
            <person name="Zwiers L.-H."/>
            <person name="Turgeon B."/>
            <person name="Goodwin S."/>
            <person name="Spatafora J."/>
            <person name="Crous P."/>
            <person name="Grigoriev I."/>
        </authorList>
    </citation>
    <scope>NUCLEOTIDE SEQUENCE</scope>
    <source>
        <strain evidence="3">CBS 480.64</strain>
    </source>
</reference>
<feature type="compositionally biased region" description="Acidic residues" evidence="1">
    <location>
        <begin position="151"/>
        <end position="161"/>
    </location>
</feature>
<evidence type="ECO:0000313" key="4">
    <source>
        <dbReference type="Proteomes" id="UP000799421"/>
    </source>
</evidence>
<feature type="compositionally biased region" description="Basic and acidic residues" evidence="1">
    <location>
        <begin position="310"/>
        <end position="324"/>
    </location>
</feature>
<organism evidence="3 4">
    <name type="scientific">Piedraia hortae CBS 480.64</name>
    <dbReference type="NCBI Taxonomy" id="1314780"/>
    <lineage>
        <taxon>Eukaryota</taxon>
        <taxon>Fungi</taxon>
        <taxon>Dikarya</taxon>
        <taxon>Ascomycota</taxon>
        <taxon>Pezizomycotina</taxon>
        <taxon>Dothideomycetes</taxon>
        <taxon>Dothideomycetidae</taxon>
        <taxon>Capnodiales</taxon>
        <taxon>Piedraiaceae</taxon>
        <taxon>Piedraia</taxon>
    </lineage>
</organism>
<feature type="compositionally biased region" description="Low complexity" evidence="1">
    <location>
        <begin position="187"/>
        <end position="197"/>
    </location>
</feature>
<feature type="region of interest" description="Disordered" evidence="1">
    <location>
        <begin position="350"/>
        <end position="369"/>
    </location>
</feature>
<feature type="region of interest" description="Disordered" evidence="1">
    <location>
        <begin position="408"/>
        <end position="444"/>
    </location>
</feature>
<evidence type="ECO:0000313" key="3">
    <source>
        <dbReference type="EMBL" id="KAF2858102.1"/>
    </source>
</evidence>
<dbReference type="Proteomes" id="UP000799421">
    <property type="component" value="Unassembled WGS sequence"/>
</dbReference>
<dbReference type="AlphaFoldDB" id="A0A6A7BSP7"/>
<accession>A0A6A7BSP7</accession>
<evidence type="ECO:0000256" key="1">
    <source>
        <dbReference type="SAM" id="MobiDB-lite"/>
    </source>
</evidence>
<feature type="compositionally biased region" description="Low complexity" evidence="1">
    <location>
        <begin position="268"/>
        <end position="287"/>
    </location>
</feature>
<feature type="compositionally biased region" description="Basic and acidic residues" evidence="1">
    <location>
        <begin position="352"/>
        <end position="369"/>
    </location>
</feature>
<dbReference type="Pfam" id="PF24054">
    <property type="entry name" value="DUF7357"/>
    <property type="match status" value="1"/>
</dbReference>
<feature type="compositionally biased region" description="Acidic residues" evidence="1">
    <location>
        <begin position="254"/>
        <end position="267"/>
    </location>
</feature>
<feature type="region of interest" description="Disordered" evidence="1">
    <location>
        <begin position="121"/>
        <end position="327"/>
    </location>
</feature>